<reference evidence="2 3" key="1">
    <citation type="submission" date="2023-06" db="EMBL/GenBank/DDBJ databases">
        <title>Pelomonas sp. APW6 16S ribosomal RNA gene genome sequencing and assembly.</title>
        <authorList>
            <person name="Woo H."/>
        </authorList>
    </citation>
    <scope>NUCLEOTIDE SEQUENCE [LARGE SCALE GENOMIC DNA]</scope>
    <source>
        <strain evidence="2 3">APW6</strain>
    </source>
</reference>
<organism evidence="2 3">
    <name type="scientific">Roseateles subflavus</name>
    <dbReference type="NCBI Taxonomy" id="3053353"/>
    <lineage>
        <taxon>Bacteria</taxon>
        <taxon>Pseudomonadati</taxon>
        <taxon>Pseudomonadota</taxon>
        <taxon>Betaproteobacteria</taxon>
        <taxon>Burkholderiales</taxon>
        <taxon>Sphaerotilaceae</taxon>
        <taxon>Roseateles</taxon>
    </lineage>
</organism>
<feature type="transmembrane region" description="Helical" evidence="1">
    <location>
        <begin position="94"/>
        <end position="116"/>
    </location>
</feature>
<dbReference type="EMBL" id="JASVDS010000002">
    <property type="protein sequence ID" value="MDL5032017.1"/>
    <property type="molecule type" value="Genomic_DNA"/>
</dbReference>
<dbReference type="RefSeq" id="WP_285982120.1">
    <property type="nucleotide sequence ID" value="NZ_JASVDS010000002.1"/>
</dbReference>
<protein>
    <submittedName>
        <fullName evidence="2">Uncharacterized protein</fullName>
    </submittedName>
</protein>
<evidence type="ECO:0000313" key="2">
    <source>
        <dbReference type="EMBL" id="MDL5032017.1"/>
    </source>
</evidence>
<keyword evidence="1" id="KW-1133">Transmembrane helix</keyword>
<comment type="caution">
    <text evidence="2">The sequence shown here is derived from an EMBL/GenBank/DDBJ whole genome shotgun (WGS) entry which is preliminary data.</text>
</comment>
<evidence type="ECO:0000313" key="3">
    <source>
        <dbReference type="Proteomes" id="UP001238603"/>
    </source>
</evidence>
<accession>A0ABT7LGN5</accession>
<feature type="transmembrane region" description="Helical" evidence="1">
    <location>
        <begin position="142"/>
        <end position="163"/>
    </location>
</feature>
<proteinExistence type="predicted"/>
<feature type="transmembrane region" description="Helical" evidence="1">
    <location>
        <begin position="259"/>
        <end position="281"/>
    </location>
</feature>
<keyword evidence="3" id="KW-1185">Reference proteome</keyword>
<gene>
    <name evidence="2" type="ORF">QRD43_08845</name>
</gene>
<sequence>MNTTAIDAGKTRPSYRRTALAAGLRLAAQWRLLLSWLLVTGLCASLALLPLKLALGDYLNHSLMADRLLERLDPAVLAETLFNLPQRGYSPASALPGLILFALCLPWLSGLVQAAARVHVGPLKLGALWLGGWREYPQMARLWLWTLVPLGLTGALVSAALQALDHQAEHWLLASDVSDHRRLIALAGLALMLLVQASLDATRAQLVLEPGRRSVVKAWGAAVRGCWRQPGRLLLPLLPALLGLALALLLAWARTQVAPVNALGLIGATLLTLALVTALAWTRAARVMALVQAGRAGALR</sequence>
<keyword evidence="1" id="KW-0812">Transmembrane</keyword>
<feature type="transmembrane region" description="Helical" evidence="1">
    <location>
        <begin position="233"/>
        <end position="253"/>
    </location>
</feature>
<evidence type="ECO:0000256" key="1">
    <source>
        <dbReference type="SAM" id="Phobius"/>
    </source>
</evidence>
<dbReference type="Proteomes" id="UP001238603">
    <property type="component" value="Unassembled WGS sequence"/>
</dbReference>
<feature type="transmembrane region" description="Helical" evidence="1">
    <location>
        <begin position="33"/>
        <end position="55"/>
    </location>
</feature>
<keyword evidence="1" id="KW-0472">Membrane</keyword>
<name>A0ABT7LGN5_9BURK</name>